<keyword evidence="2" id="KW-1185">Reference proteome</keyword>
<protein>
    <submittedName>
        <fullName evidence="1">Sulfur carrier protein ThiS</fullName>
    </submittedName>
</protein>
<reference evidence="1 2" key="1">
    <citation type="journal article" date="2006" name="Int. J. Syst. Evol. Microbiol.">
        <title>Myroides pelagicus sp. nov., isolated from seawater in Thailand.</title>
        <authorList>
            <person name="Yoon J."/>
            <person name="Maneerat S."/>
            <person name="Kawai F."/>
            <person name="Yokota A."/>
        </authorList>
    </citation>
    <scope>NUCLEOTIDE SEQUENCE [LARGE SCALE GENOMIC DNA]</scope>
    <source>
        <strain evidence="1 2">SM1T</strain>
    </source>
</reference>
<dbReference type="OrthoDB" id="1525151at2"/>
<dbReference type="AlphaFoldDB" id="A0A7K1GLA4"/>
<dbReference type="PANTHER" id="PTHR34472:SF1">
    <property type="entry name" value="SULFUR CARRIER PROTEIN THIS"/>
    <property type="match status" value="1"/>
</dbReference>
<accession>A0A7K1GLA4</accession>
<dbReference type="NCBIfam" id="TIGR01683">
    <property type="entry name" value="thiS"/>
    <property type="match status" value="1"/>
</dbReference>
<organism evidence="1 2">
    <name type="scientific">Myroides pelagicus</name>
    <dbReference type="NCBI Taxonomy" id="270914"/>
    <lineage>
        <taxon>Bacteria</taxon>
        <taxon>Pseudomonadati</taxon>
        <taxon>Bacteroidota</taxon>
        <taxon>Flavobacteriia</taxon>
        <taxon>Flavobacteriales</taxon>
        <taxon>Flavobacteriaceae</taxon>
        <taxon>Myroides</taxon>
    </lineage>
</organism>
<evidence type="ECO:0000313" key="2">
    <source>
        <dbReference type="Proteomes" id="UP000488936"/>
    </source>
</evidence>
<dbReference type="Pfam" id="PF02597">
    <property type="entry name" value="ThiS"/>
    <property type="match status" value="1"/>
</dbReference>
<dbReference type="Proteomes" id="UP000488936">
    <property type="component" value="Unassembled WGS sequence"/>
</dbReference>
<evidence type="ECO:0000313" key="1">
    <source>
        <dbReference type="EMBL" id="MTH29520.1"/>
    </source>
</evidence>
<comment type="caution">
    <text evidence="1">The sequence shown here is derived from an EMBL/GenBank/DDBJ whole genome shotgun (WGS) entry which is preliminary data.</text>
</comment>
<sequence length="68" mass="7487">MELKINNQQVHVDSNVTNIQSLLDSIQPNKQNGIAVAINQVVIAKKNWSTFLLKENDTILIITATQGG</sequence>
<dbReference type="InterPro" id="IPR010035">
    <property type="entry name" value="Thi_S"/>
</dbReference>
<dbReference type="CDD" id="cd00565">
    <property type="entry name" value="Ubl_ThiS"/>
    <property type="match status" value="1"/>
</dbReference>
<gene>
    <name evidence="1" type="primary">thiS</name>
    <name evidence="1" type="ORF">GJV77_06225</name>
</gene>
<dbReference type="SUPFAM" id="SSF54285">
    <property type="entry name" value="MoaD/ThiS"/>
    <property type="match status" value="1"/>
</dbReference>
<dbReference type="InterPro" id="IPR003749">
    <property type="entry name" value="ThiS/MoaD-like"/>
</dbReference>
<dbReference type="Gene3D" id="3.10.20.30">
    <property type="match status" value="1"/>
</dbReference>
<proteinExistence type="predicted"/>
<dbReference type="InterPro" id="IPR012675">
    <property type="entry name" value="Beta-grasp_dom_sf"/>
</dbReference>
<name>A0A7K1GLA4_9FLAO</name>
<dbReference type="EMBL" id="WMJY01000010">
    <property type="protein sequence ID" value="MTH29520.1"/>
    <property type="molecule type" value="Genomic_DNA"/>
</dbReference>
<dbReference type="RefSeq" id="WP_155035519.1">
    <property type="nucleotide sequence ID" value="NZ_JAYMMG010000001.1"/>
</dbReference>
<dbReference type="PANTHER" id="PTHR34472">
    <property type="entry name" value="SULFUR CARRIER PROTEIN THIS"/>
    <property type="match status" value="1"/>
</dbReference>
<dbReference type="InterPro" id="IPR016155">
    <property type="entry name" value="Mopterin_synth/thiamin_S_b"/>
</dbReference>